<proteinExistence type="predicted"/>
<reference evidence="1 2" key="1">
    <citation type="journal article" date="2013" name="Genome Biol. Evol.">
        <title>Genomes of Stigonematalean cyanobacteria (subsection V) and the evolution of oxygenic photosynthesis from prokaryotes to plastids.</title>
        <authorList>
            <person name="Dagan T."/>
            <person name="Roettger M."/>
            <person name="Stucken K."/>
            <person name="Landan G."/>
            <person name="Koch R."/>
            <person name="Major P."/>
            <person name="Gould S.B."/>
            <person name="Goremykin V.V."/>
            <person name="Rippka R."/>
            <person name="Tandeau de Marsac N."/>
            <person name="Gugger M."/>
            <person name="Lockhart P.J."/>
            <person name="Allen J.F."/>
            <person name="Brune I."/>
            <person name="Maus I."/>
            <person name="Puhler A."/>
            <person name="Martin W.F."/>
        </authorList>
    </citation>
    <scope>NUCLEOTIDE SEQUENCE [LARGE SCALE GENOMIC DNA]</scope>
    <source>
        <strain evidence="1 2">PCC 7110</strain>
    </source>
</reference>
<protein>
    <submittedName>
        <fullName evidence="1">Uncharacterized protein</fullName>
    </submittedName>
</protein>
<dbReference type="Proteomes" id="UP000076925">
    <property type="component" value="Unassembled WGS sequence"/>
</dbReference>
<evidence type="ECO:0000313" key="1">
    <source>
        <dbReference type="EMBL" id="KYC35032.1"/>
    </source>
</evidence>
<dbReference type="RefSeq" id="WP_017743830.1">
    <property type="nucleotide sequence ID" value="NZ_KQ976354.1"/>
</dbReference>
<dbReference type="EMBL" id="ANNX02000053">
    <property type="protein sequence ID" value="KYC35032.1"/>
    <property type="molecule type" value="Genomic_DNA"/>
</dbReference>
<gene>
    <name evidence="1" type="ORF">WA1_09855</name>
</gene>
<dbReference type="PANTHER" id="PTHR43642:SF1">
    <property type="entry name" value="HYBRID SIGNAL TRANSDUCTION HISTIDINE KINASE G"/>
    <property type="match status" value="1"/>
</dbReference>
<dbReference type="PANTHER" id="PTHR43642">
    <property type="entry name" value="HYBRID SIGNAL TRANSDUCTION HISTIDINE KINASE G"/>
    <property type="match status" value="1"/>
</dbReference>
<sequence length="97" mass="11019">MAGRKAKAAAAYEPALKYFTVGIALLSADSWQTHYNLTLKLHEEAAEAALLCAEFELMEQLAQFVLQQAQTSFDKIKVLKADKDEKHYSRKYYSSRD</sequence>
<dbReference type="STRING" id="128403.WA1_09855"/>
<name>A0A139WRH4_9CYAN</name>
<comment type="caution">
    <text evidence="1">The sequence shown here is derived from an EMBL/GenBank/DDBJ whole genome shotgun (WGS) entry which is preliminary data.</text>
</comment>
<dbReference type="InterPro" id="IPR053159">
    <property type="entry name" value="Hybrid_Histidine_Kinase"/>
</dbReference>
<dbReference type="AlphaFoldDB" id="A0A139WRH4"/>
<organism evidence="1 2">
    <name type="scientific">Scytonema hofmannii PCC 7110</name>
    <dbReference type="NCBI Taxonomy" id="128403"/>
    <lineage>
        <taxon>Bacteria</taxon>
        <taxon>Bacillati</taxon>
        <taxon>Cyanobacteriota</taxon>
        <taxon>Cyanophyceae</taxon>
        <taxon>Nostocales</taxon>
        <taxon>Scytonemataceae</taxon>
        <taxon>Scytonema</taxon>
    </lineage>
</organism>
<accession>A0A139WRH4</accession>
<keyword evidence="2" id="KW-1185">Reference proteome</keyword>
<evidence type="ECO:0000313" key="2">
    <source>
        <dbReference type="Proteomes" id="UP000076925"/>
    </source>
</evidence>